<evidence type="ECO:0000313" key="16">
    <source>
        <dbReference type="Proteomes" id="UP000075840"/>
    </source>
</evidence>
<evidence type="ECO:0000256" key="1">
    <source>
        <dbReference type="ARBA" id="ARBA00004162"/>
    </source>
</evidence>
<keyword evidence="2" id="KW-0813">Transport</keyword>
<dbReference type="Gene3D" id="3.80.10.10">
    <property type="entry name" value="Ribonuclease Inhibitor"/>
    <property type="match status" value="1"/>
</dbReference>
<evidence type="ECO:0000256" key="7">
    <source>
        <dbReference type="ARBA" id="ARBA00022737"/>
    </source>
</evidence>
<dbReference type="InterPro" id="IPR001611">
    <property type="entry name" value="Leu-rich_rpt"/>
</dbReference>
<keyword evidence="7" id="KW-0677">Repeat</keyword>
<dbReference type="PANTHER" id="PTHR46473:SF22">
    <property type="entry name" value="ELRR (EXTRACELLULAR LEUCINE-RICH REPEAT) ONLY"/>
    <property type="match status" value="1"/>
</dbReference>
<dbReference type="PROSITE" id="PS51450">
    <property type="entry name" value="LRR"/>
    <property type="match status" value="3"/>
</dbReference>
<evidence type="ECO:0000256" key="3">
    <source>
        <dbReference type="ARBA" id="ARBA00022475"/>
    </source>
</evidence>
<accession>A0A8W7MK02</accession>
<feature type="chain" id="PRO_5036490776" description="Leucine rich immune protein (TM)" evidence="14">
    <location>
        <begin position="21"/>
        <end position="487"/>
    </location>
</feature>
<dbReference type="InterPro" id="IPR051432">
    <property type="entry name" value="KCNMA1_auxiliary"/>
</dbReference>
<proteinExistence type="predicted"/>
<dbReference type="InterPro" id="IPR032675">
    <property type="entry name" value="LRR_dom_sf"/>
</dbReference>
<evidence type="ECO:0000256" key="9">
    <source>
        <dbReference type="ARBA" id="ARBA00023065"/>
    </source>
</evidence>
<feature type="signal peptide" evidence="14">
    <location>
        <begin position="1"/>
        <end position="20"/>
    </location>
</feature>
<keyword evidence="6 14" id="KW-0732">Signal</keyword>
<keyword evidence="16" id="KW-1185">Reference proteome</keyword>
<evidence type="ECO:0000256" key="5">
    <source>
        <dbReference type="ARBA" id="ARBA00022692"/>
    </source>
</evidence>
<feature type="transmembrane region" description="Helical" evidence="13">
    <location>
        <begin position="436"/>
        <end position="460"/>
    </location>
</feature>
<evidence type="ECO:0000256" key="8">
    <source>
        <dbReference type="ARBA" id="ARBA00022989"/>
    </source>
</evidence>
<evidence type="ECO:0000313" key="15">
    <source>
        <dbReference type="EnsemblMetazoa" id="AARA015632-PA"/>
    </source>
</evidence>
<dbReference type="GO" id="GO:0005886">
    <property type="term" value="C:plasma membrane"/>
    <property type="evidence" value="ECO:0007669"/>
    <property type="project" value="UniProtKB-SubCell"/>
</dbReference>
<keyword evidence="8 13" id="KW-1133">Transmembrane helix</keyword>
<dbReference type="Proteomes" id="UP000075840">
    <property type="component" value="Unassembled WGS sequence"/>
</dbReference>
<dbReference type="AlphaFoldDB" id="A0A8W7MK02"/>
<comment type="subcellular location">
    <subcellularLocation>
        <location evidence="1">Cell membrane</location>
        <topology evidence="1">Single-pass membrane protein</topology>
    </subcellularLocation>
</comment>
<evidence type="ECO:0000256" key="11">
    <source>
        <dbReference type="ARBA" id="ARBA00023157"/>
    </source>
</evidence>
<keyword evidence="10 13" id="KW-0472">Membrane</keyword>
<dbReference type="EMBL" id="APCN01005201">
    <property type="status" value="NOT_ANNOTATED_CDS"/>
    <property type="molecule type" value="Genomic_DNA"/>
</dbReference>
<dbReference type="GO" id="GO:0034220">
    <property type="term" value="P:monoatomic ion transmembrane transport"/>
    <property type="evidence" value="ECO:0007669"/>
    <property type="project" value="UniProtKB-KW"/>
</dbReference>
<name>A0A8W7MK02_ANOAR</name>
<dbReference type="EnsemblMetazoa" id="AARA015632-RA">
    <property type="protein sequence ID" value="AARA015632-PA"/>
    <property type="gene ID" value="AARA015632"/>
</dbReference>
<reference evidence="15" key="1">
    <citation type="submission" date="2022-08" db="UniProtKB">
        <authorList>
            <consortium name="EnsemblMetazoa"/>
        </authorList>
    </citation>
    <scope>IDENTIFICATION</scope>
    <source>
        <strain evidence="15">Dongola</strain>
    </source>
</reference>
<keyword evidence="12" id="KW-0407">Ion channel</keyword>
<sequence length="487" mass="54925">MQGQRVFYLILLWSIVGTNGYEDQYYCDPDYSSQTSFANVILNGSTVPNFSCNYHYNVQYVQFEMSSLEEVPKQLFDTFPNLVLVNFTSSGIKFINRYSLDRARNLQNLDLSSNAIEQLNANCFSGATALLELNLSFNKISSIDRMAFNTLSNLELLRLTGNKLRSLDNKVFEPLKSLHTIYLNSNELQVIEAGLFVENSKLENMLLQNNHISMVEEGALGIFISTESIVSLSNNKLRKLNLEKIKVTHLYLTNNTLDTLNLSPWIGTVYAENNIISNVTVSDVTNMQLKTLSKLDGAVYDLTKNQFNIQKDVNSLRQSLFEIRLALMANRTNGSVGADNDELRRMIETANNLTLDKQELSAKTLEFKIYEQTFKVDKALELARENSDKIVVLAKRVEQWISNIVSSGGAAGMLGHDRLPIHPSAAQVEVSSGNGYGLIIAMLVVMCLMMGMIMFIIAKFHRRSYGVERRRYANRDSSMATIINNDI</sequence>
<dbReference type="PANTHER" id="PTHR46473">
    <property type="entry name" value="GH08155P"/>
    <property type="match status" value="1"/>
</dbReference>
<keyword evidence="5 13" id="KW-0812">Transmembrane</keyword>
<evidence type="ECO:0000256" key="10">
    <source>
        <dbReference type="ARBA" id="ARBA00023136"/>
    </source>
</evidence>
<keyword evidence="9" id="KW-0406">Ion transport</keyword>
<keyword evidence="3" id="KW-1003">Cell membrane</keyword>
<protein>
    <recommendedName>
        <fullName evidence="17">Leucine rich immune protein (TM)</fullName>
    </recommendedName>
</protein>
<evidence type="ECO:0000256" key="14">
    <source>
        <dbReference type="SAM" id="SignalP"/>
    </source>
</evidence>
<dbReference type="EMBL" id="APCN01005200">
    <property type="status" value="NOT_ANNOTATED_CDS"/>
    <property type="molecule type" value="Genomic_DNA"/>
</dbReference>
<evidence type="ECO:0008006" key="17">
    <source>
        <dbReference type="Google" id="ProtNLM"/>
    </source>
</evidence>
<evidence type="ECO:0000256" key="4">
    <source>
        <dbReference type="ARBA" id="ARBA00022614"/>
    </source>
</evidence>
<evidence type="ECO:0000256" key="13">
    <source>
        <dbReference type="SAM" id="Phobius"/>
    </source>
</evidence>
<dbReference type="SMART" id="SM00369">
    <property type="entry name" value="LRR_TYP"/>
    <property type="match status" value="4"/>
</dbReference>
<keyword evidence="11" id="KW-1015">Disulfide bond</keyword>
<dbReference type="Pfam" id="PF13855">
    <property type="entry name" value="LRR_8"/>
    <property type="match status" value="1"/>
</dbReference>
<evidence type="ECO:0000256" key="12">
    <source>
        <dbReference type="ARBA" id="ARBA00023303"/>
    </source>
</evidence>
<evidence type="ECO:0000256" key="2">
    <source>
        <dbReference type="ARBA" id="ARBA00022448"/>
    </source>
</evidence>
<organism evidence="15 16">
    <name type="scientific">Anopheles arabiensis</name>
    <name type="common">Mosquito</name>
    <dbReference type="NCBI Taxonomy" id="7173"/>
    <lineage>
        <taxon>Eukaryota</taxon>
        <taxon>Metazoa</taxon>
        <taxon>Ecdysozoa</taxon>
        <taxon>Arthropoda</taxon>
        <taxon>Hexapoda</taxon>
        <taxon>Insecta</taxon>
        <taxon>Pterygota</taxon>
        <taxon>Neoptera</taxon>
        <taxon>Endopterygota</taxon>
        <taxon>Diptera</taxon>
        <taxon>Nematocera</taxon>
        <taxon>Culicoidea</taxon>
        <taxon>Culicidae</taxon>
        <taxon>Anophelinae</taxon>
        <taxon>Anopheles</taxon>
    </lineage>
</organism>
<evidence type="ECO:0000256" key="6">
    <source>
        <dbReference type="ARBA" id="ARBA00022729"/>
    </source>
</evidence>
<dbReference type="SUPFAM" id="SSF52058">
    <property type="entry name" value="L domain-like"/>
    <property type="match status" value="1"/>
</dbReference>
<keyword evidence="4" id="KW-0433">Leucine-rich repeat</keyword>
<dbReference type="InterPro" id="IPR003591">
    <property type="entry name" value="Leu-rich_rpt_typical-subtyp"/>
</dbReference>